<evidence type="ECO:0000256" key="1">
    <source>
        <dbReference type="SAM" id="MobiDB-lite"/>
    </source>
</evidence>
<feature type="domain" description="CxC5 like cysteine cluster associated with KDZ" evidence="2">
    <location>
        <begin position="4"/>
        <end position="103"/>
    </location>
</feature>
<feature type="region of interest" description="Disordered" evidence="1">
    <location>
        <begin position="284"/>
        <end position="329"/>
    </location>
</feature>
<dbReference type="InterPro" id="IPR040898">
    <property type="entry name" value="CxC6"/>
</dbReference>
<dbReference type="AlphaFoldDB" id="A0A8H6HBH5"/>
<feature type="non-terminal residue" evidence="4">
    <location>
        <position position="512"/>
    </location>
</feature>
<dbReference type="Pfam" id="PF18718">
    <property type="entry name" value="CxC5"/>
    <property type="match status" value="1"/>
</dbReference>
<protein>
    <recommendedName>
        <fullName evidence="6">CxC6 like cysteine cluster associated with KDZ domain-containing protein</fullName>
    </recommendedName>
</protein>
<accession>A0A8H6HBH5</accession>
<feature type="domain" description="CxC6 like cysteine cluster associated with KDZ" evidence="3">
    <location>
        <begin position="206"/>
        <end position="271"/>
    </location>
</feature>
<proteinExistence type="predicted"/>
<evidence type="ECO:0000259" key="2">
    <source>
        <dbReference type="Pfam" id="PF18718"/>
    </source>
</evidence>
<organism evidence="4 5">
    <name type="scientific">Ephemerocybe angulata</name>
    <dbReference type="NCBI Taxonomy" id="980116"/>
    <lineage>
        <taxon>Eukaryota</taxon>
        <taxon>Fungi</taxon>
        <taxon>Dikarya</taxon>
        <taxon>Basidiomycota</taxon>
        <taxon>Agaricomycotina</taxon>
        <taxon>Agaricomycetes</taxon>
        <taxon>Agaricomycetidae</taxon>
        <taxon>Agaricales</taxon>
        <taxon>Agaricineae</taxon>
        <taxon>Psathyrellaceae</taxon>
        <taxon>Ephemerocybe</taxon>
    </lineage>
</organism>
<dbReference type="Pfam" id="PF18721">
    <property type="entry name" value="CxC6"/>
    <property type="match status" value="1"/>
</dbReference>
<feature type="compositionally biased region" description="Acidic residues" evidence="1">
    <location>
        <begin position="302"/>
        <end position="311"/>
    </location>
</feature>
<dbReference type="InterPro" id="IPR041539">
    <property type="entry name" value="CxC5"/>
</dbReference>
<evidence type="ECO:0000259" key="3">
    <source>
        <dbReference type="Pfam" id="PF18721"/>
    </source>
</evidence>
<gene>
    <name evidence="4" type="ORF">DFP72DRAFT_829566</name>
</gene>
<dbReference type="OrthoDB" id="2501483at2759"/>
<evidence type="ECO:0000313" key="4">
    <source>
        <dbReference type="EMBL" id="KAF6742808.1"/>
    </source>
</evidence>
<sequence length="512" mass="58662">RRRELVEPLRVDVATFTQDHGPQPAKAISLYCRGCNTRYYYSYYLYGAARTYYREVRQYTQAVEHVYVDDKTCAMFSSMMVNSWCLPLLRTSATNCARIYKASIVEIHPFRSLLPVNYSTRLTLDTELVWNAVLMYWLQNDHRECGTTLELNHDVPSHAVRISQGLKRRNDRYVGTGQPEWNHGCEVCCWITVDESGDPQYVRSVVVDGVTVGRPCCGKPDCDNPLATVNSRHCSEHEGMNYICCLDICGDLAETGFRTCANPDHRAFETHLLEEAKSVFQLKRRRDRERKSAPVNHPPLDAGDESEDENGSDSCEGKPEGGNRTLKARFGRRRTHNEELCVASCGVILGRATMYGSEAPNGVITFLKALFPTQRSLPQVIWHDNNCRIYAMLENSPEDKEYFAFVALPVDVFHFKAKHKESDTQCNAHCNASNWPDLMTKDNKWRFNSSAAEQTNGWFGKYASIVREMEAIRYDFFLDEMIKQRNSARVQELEAKGKRPFQFSRADLLRVD</sequence>
<dbReference type="Proteomes" id="UP000521943">
    <property type="component" value="Unassembled WGS sequence"/>
</dbReference>
<reference evidence="4 5" key="1">
    <citation type="submission" date="2020-07" db="EMBL/GenBank/DDBJ databases">
        <title>Comparative genomics of pyrophilous fungi reveals a link between fire events and developmental genes.</title>
        <authorList>
            <consortium name="DOE Joint Genome Institute"/>
            <person name="Steindorff A.S."/>
            <person name="Carver A."/>
            <person name="Calhoun S."/>
            <person name="Stillman K."/>
            <person name="Liu H."/>
            <person name="Lipzen A."/>
            <person name="Pangilinan J."/>
            <person name="Labutti K."/>
            <person name="Bruns T.D."/>
            <person name="Grigoriev I.V."/>
        </authorList>
    </citation>
    <scope>NUCLEOTIDE SEQUENCE [LARGE SCALE GENOMIC DNA]</scope>
    <source>
        <strain evidence="4 5">CBS 144469</strain>
    </source>
</reference>
<name>A0A8H6HBH5_9AGAR</name>
<evidence type="ECO:0000313" key="5">
    <source>
        <dbReference type="Proteomes" id="UP000521943"/>
    </source>
</evidence>
<keyword evidence="5" id="KW-1185">Reference proteome</keyword>
<comment type="caution">
    <text evidence="4">The sequence shown here is derived from an EMBL/GenBank/DDBJ whole genome shotgun (WGS) entry which is preliminary data.</text>
</comment>
<dbReference type="EMBL" id="JACGCI010000167">
    <property type="protein sequence ID" value="KAF6742808.1"/>
    <property type="molecule type" value="Genomic_DNA"/>
</dbReference>
<evidence type="ECO:0008006" key="6">
    <source>
        <dbReference type="Google" id="ProtNLM"/>
    </source>
</evidence>